<name>A0A2N5SND4_9BASI</name>
<evidence type="ECO:0000313" key="6">
    <source>
        <dbReference type="EMBL" id="PLW53323.1"/>
    </source>
</evidence>
<dbReference type="EMBL" id="PGCJ01000926">
    <property type="protein sequence ID" value="PLW14252.1"/>
    <property type="molecule type" value="Genomic_DNA"/>
</dbReference>
<evidence type="ECO:0000313" key="7">
    <source>
        <dbReference type="Proteomes" id="UP000235388"/>
    </source>
</evidence>
<evidence type="ECO:0000256" key="2">
    <source>
        <dbReference type="SAM" id="Phobius"/>
    </source>
</evidence>
<dbReference type="AlphaFoldDB" id="A0A2N5SND4"/>
<dbReference type="EMBL" id="PGCI01000043">
    <property type="protein sequence ID" value="PLW46009.1"/>
    <property type="molecule type" value="Genomic_DNA"/>
</dbReference>
<evidence type="ECO:0000313" key="3">
    <source>
        <dbReference type="EMBL" id="PLW14252.1"/>
    </source>
</evidence>
<proteinExistence type="predicted"/>
<keyword evidence="7" id="KW-1185">Reference proteome</keyword>
<evidence type="ECO:0000313" key="5">
    <source>
        <dbReference type="EMBL" id="PLW46009.1"/>
    </source>
</evidence>
<keyword evidence="2" id="KW-0812">Transmembrane</keyword>
<dbReference type="OrthoDB" id="2503290at2759"/>
<feature type="compositionally biased region" description="Polar residues" evidence="1">
    <location>
        <begin position="1"/>
        <end position="13"/>
    </location>
</feature>
<accession>A0A2N5SND4</accession>
<dbReference type="EMBL" id="PGCJ01000064">
    <property type="protein sequence ID" value="PLW53323.1"/>
    <property type="molecule type" value="Genomic_DNA"/>
</dbReference>
<feature type="transmembrane region" description="Helical" evidence="2">
    <location>
        <begin position="128"/>
        <end position="148"/>
    </location>
</feature>
<keyword evidence="2" id="KW-1133">Transmembrane helix</keyword>
<feature type="compositionally biased region" description="Polar residues" evidence="1">
    <location>
        <begin position="25"/>
        <end position="36"/>
    </location>
</feature>
<protein>
    <submittedName>
        <fullName evidence="4">Uncharacterized protein</fullName>
    </submittedName>
</protein>
<evidence type="ECO:0000256" key="1">
    <source>
        <dbReference type="SAM" id="MobiDB-lite"/>
    </source>
</evidence>
<dbReference type="EMBL" id="PGCI01000814">
    <property type="protein sequence ID" value="PLW14767.1"/>
    <property type="molecule type" value="Genomic_DNA"/>
</dbReference>
<feature type="compositionally biased region" description="Polar residues" evidence="1">
    <location>
        <begin position="57"/>
        <end position="92"/>
    </location>
</feature>
<evidence type="ECO:0000313" key="4">
    <source>
        <dbReference type="EMBL" id="PLW14767.1"/>
    </source>
</evidence>
<keyword evidence="2" id="KW-0472">Membrane</keyword>
<sequence length="184" mass="18915">MINYPNALQQPPSGVTLPERFVPLTQPTGSSSSSALNGAVARTNGTSSSNSSVSAIDPSQSSTKNSTLLVDPKSSGSLNSSFSDPSLTSNVGQHVLNGQGEVDGSAFGLGRADQANADNQGLSPGAKAGAVAGTLVTAFILIAIAFVAKRIHRSAKTDRQSVMIERQRSASLTEHGSDYVIHPH</sequence>
<dbReference type="Proteomes" id="UP000235388">
    <property type="component" value="Unassembled WGS sequence"/>
</dbReference>
<reference evidence="7 8" key="1">
    <citation type="submission" date="2017-11" db="EMBL/GenBank/DDBJ databases">
        <title>De novo assembly and phasing of dikaryotic genomes from two isolates of Puccinia coronata f. sp. avenae, the causal agent of oat crown rust.</title>
        <authorList>
            <person name="Miller M.E."/>
            <person name="Zhang Y."/>
            <person name="Omidvar V."/>
            <person name="Sperschneider J."/>
            <person name="Schwessinger B."/>
            <person name="Raley C."/>
            <person name="Palmer J.M."/>
            <person name="Garnica D."/>
            <person name="Upadhyaya N."/>
            <person name="Rathjen J."/>
            <person name="Taylor J.M."/>
            <person name="Park R.F."/>
            <person name="Dodds P.N."/>
            <person name="Hirsch C.D."/>
            <person name="Kianian S.F."/>
            <person name="Figueroa M."/>
        </authorList>
    </citation>
    <scope>NUCLEOTIDE SEQUENCE [LARGE SCALE GENOMIC DNA]</scope>
    <source>
        <strain evidence="3">12NC29</strain>
        <strain evidence="4">12SD80</strain>
    </source>
</reference>
<comment type="caution">
    <text evidence="4">The sequence shown here is derived from an EMBL/GenBank/DDBJ whole genome shotgun (WGS) entry which is preliminary data.</text>
</comment>
<dbReference type="Proteomes" id="UP000235392">
    <property type="component" value="Unassembled WGS sequence"/>
</dbReference>
<feature type="region of interest" description="Disordered" evidence="1">
    <location>
        <begin position="1"/>
        <end position="99"/>
    </location>
</feature>
<gene>
    <name evidence="6" type="ORF">PCANC_06155</name>
    <name evidence="3" type="ORF">PCANC_14484</name>
    <name evidence="5" type="ORF">PCASD_03475</name>
    <name evidence="4" type="ORF">PCASD_19552</name>
</gene>
<evidence type="ECO:0000313" key="8">
    <source>
        <dbReference type="Proteomes" id="UP000235392"/>
    </source>
</evidence>
<organism evidence="4 8">
    <name type="scientific">Puccinia coronata f. sp. avenae</name>
    <dbReference type="NCBI Taxonomy" id="200324"/>
    <lineage>
        <taxon>Eukaryota</taxon>
        <taxon>Fungi</taxon>
        <taxon>Dikarya</taxon>
        <taxon>Basidiomycota</taxon>
        <taxon>Pucciniomycotina</taxon>
        <taxon>Pucciniomycetes</taxon>
        <taxon>Pucciniales</taxon>
        <taxon>Pucciniaceae</taxon>
        <taxon>Puccinia</taxon>
    </lineage>
</organism>